<feature type="transmembrane region" description="Helical" evidence="5">
    <location>
        <begin position="140"/>
        <end position="158"/>
    </location>
</feature>
<feature type="transmembrane region" description="Helical" evidence="5">
    <location>
        <begin position="91"/>
        <end position="109"/>
    </location>
</feature>
<evidence type="ECO:0000256" key="2">
    <source>
        <dbReference type="ARBA" id="ARBA00022692"/>
    </source>
</evidence>
<evidence type="ECO:0000313" key="6">
    <source>
        <dbReference type="EMBL" id="KAF1996803.1"/>
    </source>
</evidence>
<dbReference type="GO" id="GO:0016020">
    <property type="term" value="C:membrane"/>
    <property type="evidence" value="ECO:0007669"/>
    <property type="project" value="UniProtKB-SubCell"/>
</dbReference>
<dbReference type="AlphaFoldDB" id="A0A6A5W4N1"/>
<dbReference type="Proteomes" id="UP000799779">
    <property type="component" value="Unassembled WGS sequence"/>
</dbReference>
<dbReference type="PANTHER" id="PTHR42723:SF1">
    <property type="entry name" value="CHLOROPHYLL SYNTHASE, CHLOROPLASTIC"/>
    <property type="match status" value="1"/>
</dbReference>
<dbReference type="InterPro" id="IPR050475">
    <property type="entry name" value="Prenyltransferase_related"/>
</dbReference>
<reference evidence="6" key="1">
    <citation type="journal article" date="2020" name="Stud. Mycol.">
        <title>101 Dothideomycetes genomes: a test case for predicting lifestyles and emergence of pathogens.</title>
        <authorList>
            <person name="Haridas S."/>
            <person name="Albert R."/>
            <person name="Binder M."/>
            <person name="Bloem J."/>
            <person name="Labutti K."/>
            <person name="Salamov A."/>
            <person name="Andreopoulos B."/>
            <person name="Baker S."/>
            <person name="Barry K."/>
            <person name="Bills G."/>
            <person name="Bluhm B."/>
            <person name="Cannon C."/>
            <person name="Castanera R."/>
            <person name="Culley D."/>
            <person name="Daum C."/>
            <person name="Ezra D."/>
            <person name="Gonzalez J."/>
            <person name="Henrissat B."/>
            <person name="Kuo A."/>
            <person name="Liang C."/>
            <person name="Lipzen A."/>
            <person name="Lutzoni F."/>
            <person name="Magnuson J."/>
            <person name="Mondo S."/>
            <person name="Nolan M."/>
            <person name="Ohm R."/>
            <person name="Pangilinan J."/>
            <person name="Park H.-J."/>
            <person name="Ramirez L."/>
            <person name="Alfaro M."/>
            <person name="Sun H."/>
            <person name="Tritt A."/>
            <person name="Yoshinaga Y."/>
            <person name="Zwiers L.-H."/>
            <person name="Turgeon B."/>
            <person name="Goodwin S."/>
            <person name="Spatafora J."/>
            <person name="Crous P."/>
            <person name="Grigoriev I."/>
        </authorList>
    </citation>
    <scope>NUCLEOTIDE SEQUENCE</scope>
    <source>
        <strain evidence="6">CBS 123094</strain>
    </source>
</reference>
<keyword evidence="4 5" id="KW-0472">Membrane</keyword>
<gene>
    <name evidence="6" type="ORF">P154DRAFT_547785</name>
</gene>
<evidence type="ECO:0000256" key="1">
    <source>
        <dbReference type="ARBA" id="ARBA00004141"/>
    </source>
</evidence>
<dbReference type="PANTHER" id="PTHR42723">
    <property type="entry name" value="CHLOROPHYLL SYNTHASE"/>
    <property type="match status" value="1"/>
</dbReference>
<keyword evidence="3 5" id="KW-1133">Transmembrane helix</keyword>
<accession>A0A6A5W4N1</accession>
<dbReference type="OrthoDB" id="434972at2759"/>
<evidence type="ECO:0000256" key="5">
    <source>
        <dbReference type="SAM" id="Phobius"/>
    </source>
</evidence>
<dbReference type="GO" id="GO:0016765">
    <property type="term" value="F:transferase activity, transferring alkyl or aryl (other than methyl) groups"/>
    <property type="evidence" value="ECO:0007669"/>
    <property type="project" value="InterPro"/>
</dbReference>
<evidence type="ECO:0008006" key="8">
    <source>
        <dbReference type="Google" id="ProtNLM"/>
    </source>
</evidence>
<evidence type="ECO:0000256" key="3">
    <source>
        <dbReference type="ARBA" id="ARBA00022989"/>
    </source>
</evidence>
<organism evidence="6 7">
    <name type="scientific">Amniculicola lignicola CBS 123094</name>
    <dbReference type="NCBI Taxonomy" id="1392246"/>
    <lineage>
        <taxon>Eukaryota</taxon>
        <taxon>Fungi</taxon>
        <taxon>Dikarya</taxon>
        <taxon>Ascomycota</taxon>
        <taxon>Pezizomycotina</taxon>
        <taxon>Dothideomycetes</taxon>
        <taxon>Pleosporomycetidae</taxon>
        <taxon>Pleosporales</taxon>
        <taxon>Amniculicolaceae</taxon>
        <taxon>Amniculicola</taxon>
    </lineage>
</organism>
<dbReference type="CDD" id="cd13965">
    <property type="entry name" value="PT_UbiA_3"/>
    <property type="match status" value="1"/>
</dbReference>
<feature type="transmembrane region" description="Helical" evidence="5">
    <location>
        <begin position="312"/>
        <end position="331"/>
    </location>
</feature>
<sequence length="341" mass="37910">MLGYINNPNAIPEAFGDEKSPIFEATTTTTPNKCNTTTTVVGSVQYHLYTIWLFTFSDLKTVIVPKTTFGIMNALAAPIHGIEPAGSLNPYAYGLAFFWVYINILPLLINNQRRDESLAEDAQNKPWRPLPSKRLTQKEAVTLIITLYPIALVLSLAMGGHRQAFALFLLGVWYNDFGGARGPLKRNFINASAYVCLASGAMEVALSRSQPLSLEHSSWFVVIWLVVFTTGHTQDMSDQAGDVLAGRRTLPIALGDTKTRYLTLGFMCSWAVACPVYWNAPISFFALLSCLGVLVGFRSVTKRTVEDDKTTFRLWNLWMVLLYASPLVTHLSRLSHNVYSV</sequence>
<name>A0A6A5W4N1_9PLEO</name>
<dbReference type="InterPro" id="IPR000537">
    <property type="entry name" value="UbiA_prenyltransferase"/>
</dbReference>
<comment type="subcellular location">
    <subcellularLocation>
        <location evidence="1">Membrane</location>
        <topology evidence="1">Multi-pass membrane protein</topology>
    </subcellularLocation>
</comment>
<feature type="transmembrane region" description="Helical" evidence="5">
    <location>
        <begin position="284"/>
        <end position="300"/>
    </location>
</feature>
<evidence type="ECO:0000256" key="4">
    <source>
        <dbReference type="ARBA" id="ARBA00023136"/>
    </source>
</evidence>
<evidence type="ECO:0000313" key="7">
    <source>
        <dbReference type="Proteomes" id="UP000799779"/>
    </source>
</evidence>
<protein>
    <recommendedName>
        <fullName evidence="8">UbiA prenyltransferase</fullName>
    </recommendedName>
</protein>
<dbReference type="Gene3D" id="1.10.357.140">
    <property type="entry name" value="UbiA prenyltransferase"/>
    <property type="match status" value="1"/>
</dbReference>
<keyword evidence="2 5" id="KW-0812">Transmembrane</keyword>
<proteinExistence type="predicted"/>
<dbReference type="Pfam" id="PF01040">
    <property type="entry name" value="UbiA"/>
    <property type="match status" value="1"/>
</dbReference>
<keyword evidence="7" id="KW-1185">Reference proteome</keyword>
<dbReference type="EMBL" id="ML977621">
    <property type="protein sequence ID" value="KAF1996803.1"/>
    <property type="molecule type" value="Genomic_DNA"/>
</dbReference>
<dbReference type="InterPro" id="IPR044878">
    <property type="entry name" value="UbiA_sf"/>
</dbReference>